<gene>
    <name evidence="1" type="ORF">QF030_002776</name>
</gene>
<dbReference type="PANTHER" id="PTHR37950:SF1">
    <property type="entry name" value="4-HYDROXYPHENYLACETATE CATABOLISM PROTEIN"/>
    <property type="match status" value="1"/>
</dbReference>
<dbReference type="Proteomes" id="UP001230654">
    <property type="component" value="Unassembled WGS sequence"/>
</dbReference>
<name>A0ABU0NPF9_STRRH</name>
<keyword evidence="2" id="KW-1185">Reference proteome</keyword>
<dbReference type="InterPro" id="IPR014347">
    <property type="entry name" value="Tautomerase/MIF_sf"/>
</dbReference>
<keyword evidence="1" id="KW-0413">Isomerase</keyword>
<accession>A0ABU0NPF9</accession>
<dbReference type="RefSeq" id="WP_307162943.1">
    <property type="nucleotide sequence ID" value="NZ_JAUSWV010000002.1"/>
</dbReference>
<dbReference type="Pfam" id="PF02962">
    <property type="entry name" value="CHMI"/>
    <property type="match status" value="1"/>
</dbReference>
<organism evidence="1 2">
    <name type="scientific">Streptomyces rishiriensis</name>
    <dbReference type="NCBI Taxonomy" id="68264"/>
    <lineage>
        <taxon>Bacteria</taxon>
        <taxon>Bacillati</taxon>
        <taxon>Actinomycetota</taxon>
        <taxon>Actinomycetes</taxon>
        <taxon>Kitasatosporales</taxon>
        <taxon>Streptomycetaceae</taxon>
        <taxon>Streptomyces</taxon>
    </lineage>
</organism>
<dbReference type="SUPFAM" id="SSF55331">
    <property type="entry name" value="Tautomerase/MIF"/>
    <property type="match status" value="1"/>
</dbReference>
<dbReference type="EC" id="5.3.3.10" evidence="1"/>
<reference evidence="1 2" key="1">
    <citation type="submission" date="2023-07" db="EMBL/GenBank/DDBJ databases">
        <title>Comparative genomics of wheat-associated soil bacteria to identify genetic determinants of phenazine resistance.</title>
        <authorList>
            <person name="Mouncey N."/>
        </authorList>
    </citation>
    <scope>NUCLEOTIDE SEQUENCE [LARGE SCALE GENOMIC DNA]</scope>
    <source>
        <strain evidence="1 2">B2I6</strain>
    </source>
</reference>
<dbReference type="PANTHER" id="PTHR37950">
    <property type="entry name" value="4-HYDROXYPHENYLACETATE CATABOLISM PROTEIN"/>
    <property type="match status" value="1"/>
</dbReference>
<dbReference type="Gene3D" id="3.30.429.10">
    <property type="entry name" value="Macrophage Migration Inhibitory Factor"/>
    <property type="match status" value="1"/>
</dbReference>
<evidence type="ECO:0000313" key="1">
    <source>
        <dbReference type="EMBL" id="MDQ0580598.1"/>
    </source>
</evidence>
<comment type="caution">
    <text evidence="1">The sequence shown here is derived from an EMBL/GenBank/DDBJ whole genome shotgun (WGS) entry which is preliminary data.</text>
</comment>
<sequence>MPQITVERSPALDHVDWTAFALALHPVVVEVAAARIEACKTRVLRTEDEVVGDTGATGQGGPAIVHVTLALLAGRSDETKARLTEAVLDLLRKHVEPRDGVSAVHASAEVRDLDPSYRKYES</sequence>
<dbReference type="GO" id="GO:0008704">
    <property type="term" value="F:5-carboxymethyl-2-hydroxymuconate delta-isomerase activity"/>
    <property type="evidence" value="ECO:0007669"/>
    <property type="project" value="UniProtKB-EC"/>
</dbReference>
<dbReference type="InterPro" id="IPR004220">
    <property type="entry name" value="5-COMe_2-OHmuconate_Isoase"/>
</dbReference>
<proteinExistence type="predicted"/>
<evidence type="ECO:0000313" key="2">
    <source>
        <dbReference type="Proteomes" id="UP001230654"/>
    </source>
</evidence>
<dbReference type="EMBL" id="JAUSWV010000002">
    <property type="protein sequence ID" value="MDQ0580598.1"/>
    <property type="molecule type" value="Genomic_DNA"/>
</dbReference>
<protein>
    <submittedName>
        <fullName evidence="1">5-carboxymethyl-2-hydroxymuconate isomerase</fullName>
        <ecNumber evidence="1">5.3.3.10</ecNumber>
    </submittedName>
</protein>